<feature type="domain" description="PKD" evidence="4">
    <location>
        <begin position="617"/>
        <end position="683"/>
    </location>
</feature>
<dbReference type="InterPro" id="IPR026444">
    <property type="entry name" value="Secre_tail"/>
</dbReference>
<dbReference type="Pfam" id="PF18911">
    <property type="entry name" value="PKD_4"/>
    <property type="match status" value="6"/>
</dbReference>
<feature type="domain" description="PKD" evidence="4">
    <location>
        <begin position="1566"/>
        <end position="1647"/>
    </location>
</feature>
<comment type="caution">
    <text evidence="5">The sequence shown here is derived from an EMBL/GenBank/DDBJ whole genome shotgun (WGS) entry which is preliminary data.</text>
</comment>
<dbReference type="EMBL" id="JBHSKT010000001">
    <property type="protein sequence ID" value="MFC5269299.1"/>
    <property type="molecule type" value="Genomic_DNA"/>
</dbReference>
<evidence type="ECO:0000313" key="6">
    <source>
        <dbReference type="Proteomes" id="UP001596161"/>
    </source>
</evidence>
<keyword evidence="1" id="KW-0677">Repeat</keyword>
<proteinExistence type="predicted"/>
<dbReference type="Gene3D" id="2.60.120.290">
    <property type="entry name" value="Spermadhesin, CUB domain"/>
    <property type="match status" value="2"/>
</dbReference>
<name>A0ABW0E8X3_9BACT</name>
<dbReference type="SUPFAM" id="SSF49299">
    <property type="entry name" value="PKD domain"/>
    <property type="match status" value="7"/>
</dbReference>
<accession>A0ABW0E8X3</accession>
<dbReference type="InterPro" id="IPR013783">
    <property type="entry name" value="Ig-like_fold"/>
</dbReference>
<dbReference type="SUPFAM" id="SSF49854">
    <property type="entry name" value="Spermadhesin, CUB domain"/>
    <property type="match status" value="2"/>
</dbReference>
<dbReference type="InterPro" id="IPR035986">
    <property type="entry name" value="PKD_dom_sf"/>
</dbReference>
<evidence type="ECO:0000259" key="4">
    <source>
        <dbReference type="PROSITE" id="PS50093"/>
    </source>
</evidence>
<organism evidence="5 6">
    <name type="scientific">Adhaeribacter terreus</name>
    <dbReference type="NCBI Taxonomy" id="529703"/>
    <lineage>
        <taxon>Bacteria</taxon>
        <taxon>Pseudomonadati</taxon>
        <taxon>Bacteroidota</taxon>
        <taxon>Cytophagia</taxon>
        <taxon>Cytophagales</taxon>
        <taxon>Hymenobacteraceae</taxon>
        <taxon>Adhaeribacter</taxon>
    </lineage>
</organism>
<keyword evidence="6" id="KW-1185">Reference proteome</keyword>
<dbReference type="InterPro" id="IPR022409">
    <property type="entry name" value="PKD/Chitinase_dom"/>
</dbReference>
<feature type="domain" description="PKD" evidence="4">
    <location>
        <begin position="1343"/>
        <end position="1424"/>
    </location>
</feature>
<dbReference type="PROSITE" id="PS50093">
    <property type="entry name" value="PKD"/>
    <property type="match status" value="7"/>
</dbReference>
<dbReference type="Pfam" id="PF00431">
    <property type="entry name" value="CUB"/>
    <property type="match status" value="2"/>
</dbReference>
<evidence type="ECO:0000256" key="1">
    <source>
        <dbReference type="ARBA" id="ARBA00022737"/>
    </source>
</evidence>
<dbReference type="Proteomes" id="UP001596161">
    <property type="component" value="Unassembled WGS sequence"/>
</dbReference>
<dbReference type="PROSITE" id="PS01180">
    <property type="entry name" value="CUB"/>
    <property type="match status" value="2"/>
</dbReference>
<dbReference type="NCBIfam" id="TIGR04183">
    <property type="entry name" value="Por_Secre_tail"/>
    <property type="match status" value="1"/>
</dbReference>
<sequence>MGILNVNINNGAINNTTGPVTATSGYVDYSCTIGTTLSPGVTYPVSITTNNNVNENVRVWLDANNDGVFNVAIELLFSSNNKKNHSGNIIIPAGAITGLPLRLRVAADNFSSPIPTPCSSPGYSQVEDYRITLVTNLAAPVAAFTANDSLTCTNTVSFTDRSKNGPVTWLWNFGDPASGVNNTSALQNPTHAFSAPGNYDITLIVSNANEADTLVKTNYINYHNSVPVAATCTPNTINYCCGYGITNVSIGNGLFTNASANGVAGYENFTCNKTLRVSTGLSYPFSITTGSNPQDARIYIDYNNDGDFTGANELVAVALNTINPVGTITIPATATLNTPLRMRIISDNTGSNFTSCSGVQSGQAEDYTVIITPDIFPVPQFTSTFSSTCDTVVTFAGQSSNSPHSWLWNFGDPASGALNTSTLQNPTHVYRNPGSYTVTLVATNANGSGTVVKNKYLNITKPCITYCPSQNHSNSSQWIAKVQIGTLSNVSGPDPLGYGNYTYLNSDLVLGSSNPFTIELSTAYYYKYVTIWIDLNKDGVFQNSERMFHDYSNYVGPNLPLNVTGNIVIPNNVQSGFTRMRVNISDIYDLNNPCISNITNGGETEDYLLTLLPNTIPLVGDFSADLNAVCSGTVPFRDASVNGATSWYWNFGDPASGGHNTSTLQNPTHTYPTGTSASYTVTLVVCKGSQCDTIVKTNYINVPVPCRTYCISDGHYTPYQWISNVTLGNLNNPSASDPNGYGNYTNKRADLVVGSAGNPISVTIGSNFSTNYRQVLAWIDFNRNGFFEQTEMVFNETAYSASPQVATGNISVPASALPGFTRMRVLMTDNYGPLWNPCIKNVSNTESEDYTINILPNAQPVTADFQPDMTGICSGTVQFLDRSLNGATSWYWDFGDPASGVNNTSTLQDPIHIYPITPAGNYTVKLIACKGAQCDTIIKINLITTTVPCQTYCASSGHFGAGRYISKVAVSTINNASGAEPNGYGNYTYLKTDLMLGLPNPIAVDIINSGVYMYVFAWIDFNQDGQFQANEQVFNKLTTMGAGGIIQAAGNITLPGNALPGLTRMRVVMSSSQYFTNPCQMNATNAEVEDYLVNILPNPYPVVADYTANMGSICQGSVQFYDASQNGATSWYWDFGDPASGAANTSTLQNPIHTYSTTAAGSYDVTFVACKTGVCDTLLYSKSVNISVPCNYYCINTNNTNTGQWIGNVTIGNINNNTGAEVYAYGNYTYLNTFAHAGMGNIPVSVTLGKSAGAAEYITIWIDFNHDNIFQQREQVFNMQAVLSNNELVASGSLVIPGKALLGPTRMRVLMRTPGGINDPCPSWYPDIEVEDYTIIIVQNPAPPVSDFSVSTMTPCYSTVSFSDSTTNTPTSWSWNFGDPNSGAANTSTLQHPQHTFSAPSLYTITLVTTNAFGSDTLVRTNYINYDPTNAACQTVLMPVSGTLVQNNFCSGSLYDDGGPSNFYSNNVNGTVVIAPPNAATVSITFTQFNVDTPGDVLKIFDGPDTTANLIGTYYPTPVWGLALPNSGAPITSTGGAMTIQFISNSSSPLNGFSATWNCNYPNTDPPVSAFSANSVNPCYGIVSFSDSTINTPTSWLWNFGDPNSGPANTSSLQNPTHAFSAPGLYTITLVTTNAFGSDTLVKTNYINYNSTNVACRTVLMPVLGTLVQNNFCSGVIYDDGGPTGAYKNNVNGTVVIAPPNAASVSLFFTYFDVDTPGDVVRIYDGANTASPLIGTYHTLGSGLPNNGAAITSSGGAITMQFITNSSYTLNGFIANWQCNLPSGTPEDLEEKLFEIYPNPSTGLINLTLKQNQPEPFNLEITNVLGQVLIKKPVKFLDSEPQQLDLSKLGKGVYFIKIRNDKFSGIKKLVLE</sequence>
<dbReference type="PANTHER" id="PTHR24251">
    <property type="entry name" value="OVOCHYMASE-RELATED"/>
    <property type="match status" value="1"/>
</dbReference>
<dbReference type="Gene3D" id="2.60.40.10">
    <property type="entry name" value="Immunoglobulins"/>
    <property type="match status" value="7"/>
</dbReference>
<dbReference type="InterPro" id="IPR045474">
    <property type="entry name" value="GEVED"/>
</dbReference>
<evidence type="ECO:0000256" key="2">
    <source>
        <dbReference type="ARBA" id="ARBA00023157"/>
    </source>
</evidence>
<dbReference type="SMART" id="SM00042">
    <property type="entry name" value="CUB"/>
    <property type="match status" value="2"/>
</dbReference>
<dbReference type="InterPro" id="IPR000601">
    <property type="entry name" value="PKD_dom"/>
</dbReference>
<gene>
    <name evidence="5" type="ORF">ACFPIB_01670</name>
</gene>
<feature type="domain" description="PKD" evidence="4">
    <location>
        <begin position="376"/>
        <end position="450"/>
    </location>
</feature>
<feature type="domain" description="PKD" evidence="4">
    <location>
        <begin position="860"/>
        <end position="928"/>
    </location>
</feature>
<dbReference type="Pfam" id="PF20009">
    <property type="entry name" value="GEVED"/>
    <property type="match status" value="6"/>
</dbReference>
<feature type="domain" description="PKD" evidence="4">
    <location>
        <begin position="139"/>
        <end position="208"/>
    </location>
</feature>
<evidence type="ECO:0000313" key="5">
    <source>
        <dbReference type="EMBL" id="MFC5269299.1"/>
    </source>
</evidence>
<reference evidence="6" key="1">
    <citation type="journal article" date="2019" name="Int. J. Syst. Evol. Microbiol.">
        <title>The Global Catalogue of Microorganisms (GCM) 10K type strain sequencing project: providing services to taxonomists for standard genome sequencing and annotation.</title>
        <authorList>
            <consortium name="The Broad Institute Genomics Platform"/>
            <consortium name="The Broad Institute Genome Sequencing Center for Infectious Disease"/>
            <person name="Wu L."/>
            <person name="Ma J."/>
        </authorList>
    </citation>
    <scope>NUCLEOTIDE SEQUENCE [LARGE SCALE GENOMIC DNA]</scope>
    <source>
        <strain evidence="6">KACC 12602</strain>
    </source>
</reference>
<keyword evidence="2" id="KW-1015">Disulfide bond</keyword>
<feature type="domain" description="PKD" evidence="4">
    <location>
        <begin position="1101"/>
        <end position="1169"/>
    </location>
</feature>
<feature type="domain" description="CUB" evidence="3">
    <location>
        <begin position="1656"/>
        <end position="1780"/>
    </location>
</feature>
<dbReference type="InterPro" id="IPR000859">
    <property type="entry name" value="CUB_dom"/>
</dbReference>
<evidence type="ECO:0000259" key="3">
    <source>
        <dbReference type="PROSITE" id="PS01180"/>
    </source>
</evidence>
<feature type="domain" description="CUB" evidence="3">
    <location>
        <begin position="1440"/>
        <end position="1560"/>
    </location>
</feature>
<dbReference type="CDD" id="cd00041">
    <property type="entry name" value="CUB"/>
    <property type="match status" value="2"/>
</dbReference>
<dbReference type="SMART" id="SM00089">
    <property type="entry name" value="PKD"/>
    <property type="match status" value="7"/>
</dbReference>
<dbReference type="CDD" id="cd00146">
    <property type="entry name" value="PKD"/>
    <property type="match status" value="7"/>
</dbReference>
<dbReference type="InterPro" id="IPR035914">
    <property type="entry name" value="Sperma_CUB_dom_sf"/>
</dbReference>
<dbReference type="Pfam" id="PF18962">
    <property type="entry name" value="Por_Secre_tail"/>
    <property type="match status" value="1"/>
</dbReference>
<protein>
    <submittedName>
        <fullName evidence="5">GEVED domain-containing protein</fullName>
    </submittedName>
</protein>